<comment type="caution">
    <text evidence="1">The sequence shown here is derived from an EMBL/GenBank/DDBJ whole genome shotgun (WGS) entry which is preliminary data.</text>
</comment>
<dbReference type="EMBL" id="BQKI01000006">
    <property type="protein sequence ID" value="GJM95768.1"/>
    <property type="molecule type" value="Genomic_DNA"/>
</dbReference>
<name>A0AAV5CC11_ELECO</name>
<reference evidence="1" key="1">
    <citation type="journal article" date="2018" name="DNA Res.">
        <title>Multiple hybrid de novo genome assembly of finger millet, an orphan allotetraploid crop.</title>
        <authorList>
            <person name="Hatakeyama M."/>
            <person name="Aluri S."/>
            <person name="Balachadran M.T."/>
            <person name="Sivarajan S.R."/>
            <person name="Patrignani A."/>
            <person name="Gruter S."/>
            <person name="Poveda L."/>
            <person name="Shimizu-Inatsugi R."/>
            <person name="Baeten J."/>
            <person name="Francoijs K.J."/>
            <person name="Nataraja K.N."/>
            <person name="Reddy Y.A.N."/>
            <person name="Phadnis S."/>
            <person name="Ravikumar R.L."/>
            <person name="Schlapbach R."/>
            <person name="Sreeman S.M."/>
            <person name="Shimizu K.K."/>
        </authorList>
    </citation>
    <scope>NUCLEOTIDE SEQUENCE</scope>
</reference>
<protein>
    <submittedName>
        <fullName evidence="1">Uncharacterized protein</fullName>
    </submittedName>
</protein>
<gene>
    <name evidence="1" type="primary">ga12546</name>
    <name evidence="1" type="ORF">PR202_ga12546</name>
</gene>
<dbReference type="Proteomes" id="UP001054889">
    <property type="component" value="Unassembled WGS sequence"/>
</dbReference>
<organism evidence="1 2">
    <name type="scientific">Eleusine coracana subsp. coracana</name>
    <dbReference type="NCBI Taxonomy" id="191504"/>
    <lineage>
        <taxon>Eukaryota</taxon>
        <taxon>Viridiplantae</taxon>
        <taxon>Streptophyta</taxon>
        <taxon>Embryophyta</taxon>
        <taxon>Tracheophyta</taxon>
        <taxon>Spermatophyta</taxon>
        <taxon>Magnoliopsida</taxon>
        <taxon>Liliopsida</taxon>
        <taxon>Poales</taxon>
        <taxon>Poaceae</taxon>
        <taxon>PACMAD clade</taxon>
        <taxon>Chloridoideae</taxon>
        <taxon>Cynodonteae</taxon>
        <taxon>Eleusininae</taxon>
        <taxon>Eleusine</taxon>
    </lineage>
</organism>
<evidence type="ECO:0000313" key="1">
    <source>
        <dbReference type="EMBL" id="GJM95768.1"/>
    </source>
</evidence>
<evidence type="ECO:0000313" key="2">
    <source>
        <dbReference type="Proteomes" id="UP001054889"/>
    </source>
</evidence>
<sequence length="66" mass="6794">MVVDDGRSFMSPSSVVASLCRHGESCLCLVPPPLASTGAAAAAVKAASRCRRRVCLTPPPRLPAVC</sequence>
<proteinExistence type="predicted"/>
<accession>A0AAV5CC11</accession>
<dbReference type="AlphaFoldDB" id="A0AAV5CC11"/>
<reference evidence="1" key="2">
    <citation type="submission" date="2021-12" db="EMBL/GenBank/DDBJ databases">
        <title>Resequencing data analysis of finger millet.</title>
        <authorList>
            <person name="Hatakeyama M."/>
            <person name="Aluri S."/>
            <person name="Balachadran M.T."/>
            <person name="Sivarajan S.R."/>
            <person name="Poveda L."/>
            <person name="Shimizu-Inatsugi R."/>
            <person name="Schlapbach R."/>
            <person name="Sreeman S.M."/>
            <person name="Shimizu K.K."/>
        </authorList>
    </citation>
    <scope>NUCLEOTIDE SEQUENCE</scope>
</reference>
<keyword evidence="2" id="KW-1185">Reference proteome</keyword>